<protein>
    <submittedName>
        <fullName evidence="2">FAD-dependent oxidoreductase</fullName>
    </submittedName>
</protein>
<dbReference type="InterPro" id="IPR002937">
    <property type="entry name" value="Amino_oxidase"/>
</dbReference>
<proteinExistence type="predicted"/>
<dbReference type="EMBL" id="WUBR01000002">
    <property type="protein sequence ID" value="MWV27763.1"/>
    <property type="molecule type" value="Genomic_DNA"/>
</dbReference>
<gene>
    <name evidence="2" type="ORF">GRF63_07575</name>
</gene>
<sequence>MKAIVVGGGLAGLGAAYRLHKNGWEVTVLEADEEVGGRAKMIERNGYSIPTGATQVSTGYHDYIALCKELGVDDDFVAGSNMVSLIRDGKLYEIDGTKPLTVALTGALSLRSKYLIARSMMEMRAMEPKLSPLDMSANHAVDDGRTAKDFAMERMNQQSYDVLVDPLMRACTLNRGDAVSALEWFSALSTLGGVKFITLRGGVQRLSHLLAAKVDTRVNARVTDVKRTTGGVEVNFTQDGVPQSLTADACVLATRLPEAVEMSEEMAEVAKPLASRIEYNRGFLVHLGYSVKPKTRSVGVMVPTVENPYIALIWLEHNKGEDDITPPGHGLFTVYFDEAALDDVKSGSDEEYGKIAADYLEKLYPELKGHQDMMAVSRWNLAIPHPTPGHYRAVNEMKGRIDPAGPIQLAGDYFTTTGQNSAIHWGQRAADNIIKHIGRRNAPAESLAELKA</sequence>
<dbReference type="AlphaFoldDB" id="A0A844XDC9"/>
<feature type="domain" description="Amine oxidase" evidence="1">
    <location>
        <begin position="10"/>
        <end position="434"/>
    </location>
</feature>
<dbReference type="Gene3D" id="3.50.50.60">
    <property type="entry name" value="FAD/NAD(P)-binding domain"/>
    <property type="match status" value="1"/>
</dbReference>
<dbReference type="SUPFAM" id="SSF54373">
    <property type="entry name" value="FAD-linked reductases, C-terminal domain"/>
    <property type="match status" value="1"/>
</dbReference>
<evidence type="ECO:0000313" key="2">
    <source>
        <dbReference type="EMBL" id="MWV27763.1"/>
    </source>
</evidence>
<dbReference type="Gene3D" id="1.10.3110.10">
    <property type="entry name" value="protoporphyrinogen ix oxidase, domain 3"/>
    <property type="match status" value="1"/>
</dbReference>
<keyword evidence="3" id="KW-1185">Reference proteome</keyword>
<dbReference type="GO" id="GO:0016491">
    <property type="term" value="F:oxidoreductase activity"/>
    <property type="evidence" value="ECO:0007669"/>
    <property type="project" value="InterPro"/>
</dbReference>
<dbReference type="Gene3D" id="3.90.660.20">
    <property type="entry name" value="Protoporphyrinogen oxidase, mitochondrial, domain 2"/>
    <property type="match status" value="1"/>
</dbReference>
<reference evidence="2 3" key="1">
    <citation type="submission" date="2019-12" db="EMBL/GenBank/DDBJ databases">
        <authorList>
            <person name="Lee S.D."/>
        </authorList>
    </citation>
    <scope>NUCLEOTIDE SEQUENCE [LARGE SCALE GENOMIC DNA]</scope>
    <source>
        <strain evidence="2 3">GH3-10</strain>
    </source>
</reference>
<dbReference type="InterPro" id="IPR036188">
    <property type="entry name" value="FAD/NAD-bd_sf"/>
</dbReference>
<comment type="caution">
    <text evidence="2">The sequence shown here is derived from an EMBL/GenBank/DDBJ whole genome shotgun (WGS) entry which is preliminary data.</text>
</comment>
<dbReference type="InterPro" id="IPR050464">
    <property type="entry name" value="Zeta_carotene_desat/Oxidored"/>
</dbReference>
<organism evidence="2 3">
    <name type="scientific">Aurantiacibacter rhizosphaerae</name>
    <dbReference type="NCBI Taxonomy" id="2691582"/>
    <lineage>
        <taxon>Bacteria</taxon>
        <taxon>Pseudomonadati</taxon>
        <taxon>Pseudomonadota</taxon>
        <taxon>Alphaproteobacteria</taxon>
        <taxon>Sphingomonadales</taxon>
        <taxon>Erythrobacteraceae</taxon>
        <taxon>Aurantiacibacter</taxon>
    </lineage>
</organism>
<accession>A0A844XDC9</accession>
<dbReference type="Proteomes" id="UP000461409">
    <property type="component" value="Unassembled WGS sequence"/>
</dbReference>
<reference evidence="2 3" key="2">
    <citation type="submission" date="2020-02" db="EMBL/GenBank/DDBJ databases">
        <title>Erythrobacter dongmakensis sp. nov., isolated from a tidal mudflat.</title>
        <authorList>
            <person name="Kim I.S."/>
        </authorList>
    </citation>
    <scope>NUCLEOTIDE SEQUENCE [LARGE SCALE GENOMIC DNA]</scope>
    <source>
        <strain evidence="2 3">GH3-10</strain>
    </source>
</reference>
<dbReference type="RefSeq" id="WP_160485441.1">
    <property type="nucleotide sequence ID" value="NZ_WUBR01000002.1"/>
</dbReference>
<dbReference type="SUPFAM" id="SSF51905">
    <property type="entry name" value="FAD/NAD(P)-binding domain"/>
    <property type="match status" value="1"/>
</dbReference>
<dbReference type="PANTHER" id="PTHR42923:SF3">
    <property type="entry name" value="PROTOPORPHYRINOGEN OXIDASE"/>
    <property type="match status" value="1"/>
</dbReference>
<evidence type="ECO:0000259" key="1">
    <source>
        <dbReference type="Pfam" id="PF01593"/>
    </source>
</evidence>
<evidence type="ECO:0000313" key="3">
    <source>
        <dbReference type="Proteomes" id="UP000461409"/>
    </source>
</evidence>
<dbReference type="Pfam" id="PF01593">
    <property type="entry name" value="Amino_oxidase"/>
    <property type="match status" value="1"/>
</dbReference>
<name>A0A844XDC9_9SPHN</name>
<dbReference type="PANTHER" id="PTHR42923">
    <property type="entry name" value="PROTOPORPHYRINOGEN OXIDASE"/>
    <property type="match status" value="1"/>
</dbReference>